<proteinExistence type="predicted"/>
<dbReference type="EMBL" id="JAHYIQ010000022">
    <property type="protein sequence ID" value="KAK1122877.1"/>
    <property type="molecule type" value="Genomic_DNA"/>
</dbReference>
<sequence length="220" mass="24002">MAVLSLKDNSLLTVPDEKSTARRDSHCRKLTDEKRKRHANVHDERVDDWRFEKGERTFKHTASDCSFLTLMSQLHPAEGVRAHDIARGRATLDARRSTRSATYNVGARGLESRRSAGAAAMQAGRVYRRAVAHAINVQTASMVIPFPYDATEHGRGGGICEEFDTITGPSARKTPVDNGPASSGIDLEPAVSGLASAASINQREKQFKPVQSPIIVTPVQ</sequence>
<name>A0AA40FPB8_9HYME</name>
<gene>
    <name evidence="1" type="ORF">K0M31_009322</name>
</gene>
<protein>
    <submittedName>
        <fullName evidence="1">Uncharacterized protein</fullName>
    </submittedName>
</protein>
<evidence type="ECO:0000313" key="1">
    <source>
        <dbReference type="EMBL" id="KAK1122877.1"/>
    </source>
</evidence>
<keyword evidence="2" id="KW-1185">Reference proteome</keyword>
<comment type="caution">
    <text evidence="1">The sequence shown here is derived from an EMBL/GenBank/DDBJ whole genome shotgun (WGS) entry which is preliminary data.</text>
</comment>
<accession>A0AA40FPB8</accession>
<evidence type="ECO:0000313" key="2">
    <source>
        <dbReference type="Proteomes" id="UP001177670"/>
    </source>
</evidence>
<reference evidence="1" key="1">
    <citation type="submission" date="2021-10" db="EMBL/GenBank/DDBJ databases">
        <title>Melipona bicolor Genome sequencing and assembly.</title>
        <authorList>
            <person name="Araujo N.S."/>
            <person name="Arias M.C."/>
        </authorList>
    </citation>
    <scope>NUCLEOTIDE SEQUENCE</scope>
    <source>
        <strain evidence="1">USP_2M_L1-L4_2017</strain>
        <tissue evidence="1">Whole body</tissue>
    </source>
</reference>
<dbReference type="Proteomes" id="UP001177670">
    <property type="component" value="Unassembled WGS sequence"/>
</dbReference>
<organism evidence="1 2">
    <name type="scientific">Melipona bicolor</name>
    <dbReference type="NCBI Taxonomy" id="60889"/>
    <lineage>
        <taxon>Eukaryota</taxon>
        <taxon>Metazoa</taxon>
        <taxon>Ecdysozoa</taxon>
        <taxon>Arthropoda</taxon>
        <taxon>Hexapoda</taxon>
        <taxon>Insecta</taxon>
        <taxon>Pterygota</taxon>
        <taxon>Neoptera</taxon>
        <taxon>Endopterygota</taxon>
        <taxon>Hymenoptera</taxon>
        <taxon>Apocrita</taxon>
        <taxon>Aculeata</taxon>
        <taxon>Apoidea</taxon>
        <taxon>Anthophila</taxon>
        <taxon>Apidae</taxon>
        <taxon>Melipona</taxon>
    </lineage>
</organism>
<dbReference type="AlphaFoldDB" id="A0AA40FPB8"/>